<reference evidence="2" key="1">
    <citation type="submission" date="2021-01" db="EMBL/GenBank/DDBJ databases">
        <authorList>
            <person name="Li R."/>
            <person name="Bekaert M."/>
        </authorList>
    </citation>
    <scope>NUCLEOTIDE SEQUENCE</scope>
    <source>
        <strain evidence="2">Farmed</strain>
    </source>
</reference>
<feature type="transmembrane region" description="Helical" evidence="1">
    <location>
        <begin position="185"/>
        <end position="210"/>
    </location>
</feature>
<feature type="transmembrane region" description="Helical" evidence="1">
    <location>
        <begin position="152"/>
        <end position="173"/>
    </location>
</feature>
<organism evidence="2 3">
    <name type="scientific">Acanthosepion pharaonis</name>
    <name type="common">Pharaoh cuttlefish</name>
    <name type="synonym">Sepia pharaonis</name>
    <dbReference type="NCBI Taxonomy" id="158019"/>
    <lineage>
        <taxon>Eukaryota</taxon>
        <taxon>Metazoa</taxon>
        <taxon>Spiralia</taxon>
        <taxon>Lophotrochozoa</taxon>
        <taxon>Mollusca</taxon>
        <taxon>Cephalopoda</taxon>
        <taxon>Coleoidea</taxon>
        <taxon>Decapodiformes</taxon>
        <taxon>Sepiida</taxon>
        <taxon>Sepiina</taxon>
        <taxon>Sepiidae</taxon>
        <taxon>Acanthosepion</taxon>
    </lineage>
</organism>
<comment type="caution">
    <text evidence="2">The sequence shown here is derived from an EMBL/GenBank/DDBJ whole genome shotgun (WGS) entry which is preliminary data.</text>
</comment>
<sequence>MFLLNSCTHICNVFMFFWLFGLLKCASLLTFCWPYWKHLNHSYTRVRLINSFPYTFCNFASVSARFVIHHLLLYFICFAFFSSSIYPSIIFLISLIHITHTLSLFLSFFLPQTSPLISSSFHSYIFHPFSLPFFFFILPLSSLPHFTHTYSTFSLSPTFFFLILPLSSLSPFTHTYSTFSLSPTFFFLILPLSSVSPFTHTYLTLSLTFFLPHSTPIISSSFHSYVFHSLSLSLLFPSSDYPSHLFLLSLIHIPPSRSPFFLLHSTPLISFSFHSYIFHTLSLSYPLFSSSVYPSHLFLISNIHILPSLSLPFYFPRLTPLISSSFHSFILLLIFQSFLYLFNSFAILRS</sequence>
<feature type="transmembrane region" description="Helical" evidence="1">
    <location>
        <begin position="12"/>
        <end position="36"/>
    </location>
</feature>
<feature type="transmembrane region" description="Helical" evidence="1">
    <location>
        <begin position="121"/>
        <end position="140"/>
    </location>
</feature>
<feature type="transmembrane region" description="Helical" evidence="1">
    <location>
        <begin position="326"/>
        <end position="348"/>
    </location>
</feature>
<feature type="transmembrane region" description="Helical" evidence="1">
    <location>
        <begin position="56"/>
        <end position="81"/>
    </location>
</feature>
<feature type="transmembrane region" description="Helical" evidence="1">
    <location>
        <begin position="88"/>
        <end position="109"/>
    </location>
</feature>
<protein>
    <submittedName>
        <fullName evidence="2">Uncharacterized protein</fullName>
    </submittedName>
</protein>
<keyword evidence="3" id="KW-1185">Reference proteome</keyword>
<dbReference type="AlphaFoldDB" id="A0A812B527"/>
<keyword evidence="1" id="KW-0812">Transmembrane</keyword>
<accession>A0A812B527</accession>
<evidence type="ECO:0000256" key="1">
    <source>
        <dbReference type="SAM" id="Phobius"/>
    </source>
</evidence>
<keyword evidence="1" id="KW-1133">Transmembrane helix</keyword>
<keyword evidence="1" id="KW-0472">Membrane</keyword>
<name>A0A812B527_ACAPH</name>
<dbReference type="Proteomes" id="UP000597762">
    <property type="component" value="Unassembled WGS sequence"/>
</dbReference>
<evidence type="ECO:0000313" key="3">
    <source>
        <dbReference type="Proteomes" id="UP000597762"/>
    </source>
</evidence>
<dbReference type="EMBL" id="CAHIKZ030000368">
    <property type="protein sequence ID" value="CAE1170640.1"/>
    <property type="molecule type" value="Genomic_DNA"/>
</dbReference>
<evidence type="ECO:0000313" key="2">
    <source>
        <dbReference type="EMBL" id="CAE1170640.1"/>
    </source>
</evidence>
<gene>
    <name evidence="2" type="ORF">SPHA_11193</name>
</gene>
<proteinExistence type="predicted"/>